<accession>A0A8I3W3J5</accession>
<dbReference type="Ensembl" id="ENSCJAT00000118878.1">
    <property type="protein sequence ID" value="ENSCJAP00000080765.1"/>
    <property type="gene ID" value="ENSCJAG00000074710.1"/>
</dbReference>
<reference evidence="1 2" key="1">
    <citation type="submission" date="2009-03" db="EMBL/GenBank/DDBJ databases">
        <authorList>
            <person name="Warren W."/>
            <person name="Ye L."/>
            <person name="Minx P."/>
            <person name="Worley K."/>
            <person name="Gibbs R."/>
            <person name="Wilson R.K."/>
        </authorList>
    </citation>
    <scope>NUCLEOTIDE SEQUENCE [LARGE SCALE GENOMIC DNA]</scope>
</reference>
<dbReference type="Proteomes" id="UP000008225">
    <property type="component" value="Chromosome 5"/>
</dbReference>
<keyword evidence="2" id="KW-1185">Reference proteome</keyword>
<organism evidence="1 2">
    <name type="scientific">Callithrix jacchus</name>
    <name type="common">White-tufted-ear marmoset</name>
    <name type="synonym">Simia Jacchus</name>
    <dbReference type="NCBI Taxonomy" id="9483"/>
    <lineage>
        <taxon>Eukaryota</taxon>
        <taxon>Metazoa</taxon>
        <taxon>Chordata</taxon>
        <taxon>Craniata</taxon>
        <taxon>Vertebrata</taxon>
        <taxon>Euteleostomi</taxon>
        <taxon>Mammalia</taxon>
        <taxon>Eutheria</taxon>
        <taxon>Euarchontoglires</taxon>
        <taxon>Primates</taxon>
        <taxon>Haplorrhini</taxon>
        <taxon>Platyrrhini</taxon>
        <taxon>Cebidae</taxon>
        <taxon>Callitrichinae</taxon>
        <taxon>Callithrix</taxon>
        <taxon>Callithrix</taxon>
    </lineage>
</organism>
<sequence length="17" mass="1624">PAPLSISASRPGTEPSG</sequence>
<dbReference type="AlphaFoldDB" id="A0A8I3W3J5"/>
<proteinExistence type="predicted"/>
<evidence type="ECO:0000313" key="2">
    <source>
        <dbReference type="Proteomes" id="UP000008225"/>
    </source>
</evidence>
<reference evidence="1" key="2">
    <citation type="submission" date="2025-08" db="UniProtKB">
        <authorList>
            <consortium name="Ensembl"/>
        </authorList>
    </citation>
    <scope>IDENTIFICATION</scope>
</reference>
<evidence type="ECO:0000313" key="1">
    <source>
        <dbReference type="Ensembl" id="ENSCJAP00000080765.1"/>
    </source>
</evidence>
<name>A0A8I3W3J5_CALJA</name>
<protein>
    <submittedName>
        <fullName evidence="1">Uncharacterized protein</fullName>
    </submittedName>
</protein>
<reference evidence="1" key="3">
    <citation type="submission" date="2025-09" db="UniProtKB">
        <authorList>
            <consortium name="Ensembl"/>
        </authorList>
    </citation>
    <scope>IDENTIFICATION</scope>
</reference>